<name>A0ACB8UQP4_9EURO</name>
<gene>
    <name evidence="1" type="ORF">LOY88_005455</name>
</gene>
<proteinExistence type="predicted"/>
<evidence type="ECO:0000313" key="1">
    <source>
        <dbReference type="EMBL" id="KAI2383153.1"/>
    </source>
</evidence>
<protein>
    <submittedName>
        <fullName evidence="1">Uncharacterized protein</fullName>
    </submittedName>
</protein>
<reference evidence="1" key="1">
    <citation type="journal article" date="2022" name="bioRxiv">
        <title>Population genetic analysis of Ophidiomyces ophidiicola, the causative agent of snake fungal disease, indicates recent introductions to the USA.</title>
        <authorList>
            <person name="Ladner J.T."/>
            <person name="Palmer J.M."/>
            <person name="Ettinger C.L."/>
            <person name="Stajich J.E."/>
            <person name="Farrell T.M."/>
            <person name="Glorioso B.M."/>
            <person name="Lawson B."/>
            <person name="Price S.J."/>
            <person name="Stengle A.G."/>
            <person name="Grear D.A."/>
            <person name="Lorch J.M."/>
        </authorList>
    </citation>
    <scope>NUCLEOTIDE SEQUENCE</scope>
    <source>
        <strain evidence="1">NWHC 24266-5</strain>
    </source>
</reference>
<dbReference type="EMBL" id="JALBCA010000097">
    <property type="protein sequence ID" value="KAI2383153.1"/>
    <property type="molecule type" value="Genomic_DNA"/>
</dbReference>
<accession>A0ACB8UQP4</accession>
<organism evidence="1">
    <name type="scientific">Ophidiomyces ophidiicola</name>
    <dbReference type="NCBI Taxonomy" id="1387563"/>
    <lineage>
        <taxon>Eukaryota</taxon>
        <taxon>Fungi</taxon>
        <taxon>Dikarya</taxon>
        <taxon>Ascomycota</taxon>
        <taxon>Pezizomycotina</taxon>
        <taxon>Eurotiomycetes</taxon>
        <taxon>Eurotiomycetidae</taxon>
        <taxon>Onygenales</taxon>
        <taxon>Onygenaceae</taxon>
        <taxon>Ophidiomyces</taxon>
    </lineage>
</organism>
<comment type="caution">
    <text evidence="1">The sequence shown here is derived from an EMBL/GenBank/DDBJ whole genome shotgun (WGS) entry which is preliminary data.</text>
</comment>
<sequence length="704" mass="79944">MIESDVIKNKLNIIDKVRARGVGDHIALPQLVVCGDQSAGKSSVLEGITGIPFPRKDGLCTRFATEIILRHAVCDRTITASVIPHASRDPEKVGLFRQYSRSLSSYDELPVVIEEVSRLFGLKGYSENDNAPAFAADVLRIEVIGDTGLHLTIVDLPGLIAVSEDEDNIDMVGKLVDSYLENSRTIILAVLPAPSDIETQKIIQRARHFDKPGERTVGILTKPDLINKNTEGKVVQLLRNDGPTKLKLGFYLLKNPDPDGLKRGITIDERKSKELQWFQAQKWSKHRPDYSRIGVDALRASLQTLLEGHIERELPKVQADVFELLNKAEKDLEALGEERKTVLELRLFISKLGSTFSNLVASATDGTYQGTVPEFFSEARERLLHNRLRARIHLLNEEFAGYMRQYSSKRRLNQRPNDERLLDIKRHLVLSMPLDTKTYAQLLALDEPEIVSTGEFHAHVKMTYQNTRGLELPGNCNHTLLMELFHEQSNHWPVVAKRHTQSVHNLVRDFVDRVLKQVVGEEHVRLELHRVINSRLRVNLDDALDELEKICRDEKFQPITYNHYFTDNIQKIRNQGLKEAVAEAFDEIKWTPAYTHIDKAKVLNEVQNAIIVDMNEQTCQEATAALDAYCKVAMKTFVDNVCRQVIERHIVSKLPNVFNPTTVLSLTDKELQKIAAEPGSKTERRKELTHLVSMLKESLDDLQC</sequence>